<evidence type="ECO:0000313" key="5">
    <source>
        <dbReference type="Proteomes" id="UP001597540"/>
    </source>
</evidence>
<protein>
    <submittedName>
        <fullName evidence="4">DUF4352 domain-containing protein</fullName>
    </submittedName>
</protein>
<keyword evidence="2" id="KW-1133">Transmembrane helix</keyword>
<organism evidence="4 5">
    <name type="scientific">Paenibacillus shunpengii</name>
    <dbReference type="NCBI Taxonomy" id="2054424"/>
    <lineage>
        <taxon>Bacteria</taxon>
        <taxon>Bacillati</taxon>
        <taxon>Bacillota</taxon>
        <taxon>Bacilli</taxon>
        <taxon>Bacillales</taxon>
        <taxon>Paenibacillaceae</taxon>
        <taxon>Paenibacillus</taxon>
    </lineage>
</organism>
<feature type="transmembrane region" description="Helical" evidence="2">
    <location>
        <begin position="12"/>
        <end position="33"/>
    </location>
</feature>
<dbReference type="EMBL" id="JBHUMJ010000008">
    <property type="protein sequence ID" value="MFD2702804.1"/>
    <property type="molecule type" value="Genomic_DNA"/>
</dbReference>
<proteinExistence type="predicted"/>
<gene>
    <name evidence="4" type="ORF">ACFSVM_20395</name>
</gene>
<keyword evidence="5" id="KW-1185">Reference proteome</keyword>
<dbReference type="Gene3D" id="2.60.40.1240">
    <property type="match status" value="1"/>
</dbReference>
<dbReference type="RefSeq" id="WP_379264209.1">
    <property type="nucleotide sequence ID" value="NZ_JBHUMJ010000008.1"/>
</dbReference>
<name>A0ABW5SSS2_9BACL</name>
<accession>A0ABW5SSS2</accession>
<evidence type="ECO:0000259" key="3">
    <source>
        <dbReference type="Pfam" id="PF11611"/>
    </source>
</evidence>
<keyword evidence="1" id="KW-0732">Signal</keyword>
<feature type="domain" description="DUF4352" evidence="3">
    <location>
        <begin position="54"/>
        <end position="155"/>
    </location>
</feature>
<evidence type="ECO:0000256" key="1">
    <source>
        <dbReference type="ARBA" id="ARBA00022729"/>
    </source>
</evidence>
<dbReference type="Pfam" id="PF11611">
    <property type="entry name" value="DUF4352"/>
    <property type="match status" value="1"/>
</dbReference>
<dbReference type="InterPro" id="IPR029051">
    <property type="entry name" value="DUF4352"/>
</dbReference>
<sequence length="166" mass="18068">MEDSTRQFPRKNLYILIAIVAAIIVIIAVRLAADNNGPSFTSSNAPISQNLTLGDRVTVGEYTFMFDGFEVSEQGDESDIVTFSGSVTNDTREPITVYTTLIELTDGYNTFAHSSNTISGEINPGLSENGEVTFEIPKNTTDLRLVVHSNMFGGGETATIYLEDTQ</sequence>
<evidence type="ECO:0000256" key="2">
    <source>
        <dbReference type="SAM" id="Phobius"/>
    </source>
</evidence>
<keyword evidence="2" id="KW-0812">Transmembrane</keyword>
<reference evidence="5" key="1">
    <citation type="journal article" date="2019" name="Int. J. Syst. Evol. Microbiol.">
        <title>The Global Catalogue of Microorganisms (GCM) 10K type strain sequencing project: providing services to taxonomists for standard genome sequencing and annotation.</title>
        <authorList>
            <consortium name="The Broad Institute Genomics Platform"/>
            <consortium name="The Broad Institute Genome Sequencing Center for Infectious Disease"/>
            <person name="Wu L."/>
            <person name="Ma J."/>
        </authorList>
    </citation>
    <scope>NUCLEOTIDE SEQUENCE [LARGE SCALE GENOMIC DNA]</scope>
    <source>
        <strain evidence="5">KCTC 33849</strain>
    </source>
</reference>
<dbReference type="InterPro" id="IPR029050">
    <property type="entry name" value="Immunoprotect_excell_Ig-like"/>
</dbReference>
<evidence type="ECO:0000313" key="4">
    <source>
        <dbReference type="EMBL" id="MFD2702804.1"/>
    </source>
</evidence>
<keyword evidence="2" id="KW-0472">Membrane</keyword>
<comment type="caution">
    <text evidence="4">The sequence shown here is derived from an EMBL/GenBank/DDBJ whole genome shotgun (WGS) entry which is preliminary data.</text>
</comment>
<dbReference type="Proteomes" id="UP001597540">
    <property type="component" value="Unassembled WGS sequence"/>
</dbReference>